<reference evidence="1" key="1">
    <citation type="journal article" date="2014" name="Int. J. Syst. Evol. Microbiol.">
        <title>Complete genome sequence of Corynebacterium casei LMG S-19264T (=DSM 44701T), isolated from a smear-ripened cheese.</title>
        <authorList>
            <consortium name="US DOE Joint Genome Institute (JGI-PGF)"/>
            <person name="Walter F."/>
            <person name="Albersmeier A."/>
            <person name="Kalinowski J."/>
            <person name="Ruckert C."/>
        </authorList>
    </citation>
    <scope>NUCLEOTIDE SEQUENCE</scope>
    <source>
        <strain evidence="1">CGMCC 1.14988</strain>
    </source>
</reference>
<proteinExistence type="predicted"/>
<organism evidence="1 2">
    <name type="scientific">Egicoccus halophilus</name>
    <dbReference type="NCBI Taxonomy" id="1670830"/>
    <lineage>
        <taxon>Bacteria</taxon>
        <taxon>Bacillati</taxon>
        <taxon>Actinomycetota</taxon>
        <taxon>Nitriliruptoria</taxon>
        <taxon>Egicoccales</taxon>
        <taxon>Egicoccaceae</taxon>
        <taxon>Egicoccus</taxon>
    </lineage>
</organism>
<sequence>MDRFTEQRRADAPIEDCWDVLVSPDDAPRWAPFVSRASASGDPGVSRRLTVTGSLLGMTMDVEQTVDVWDAPTAYGWRMASPFPVRLRVELVEVDPATTDVEATLEVALDRLPVGRRIAGATIRRQIARSADNLVALVEGRTP</sequence>
<dbReference type="Gene3D" id="3.30.530.20">
    <property type="match status" value="1"/>
</dbReference>
<accession>A0A8J3ES23</accession>
<dbReference type="Proteomes" id="UP000650511">
    <property type="component" value="Unassembled WGS sequence"/>
</dbReference>
<dbReference type="InterPro" id="IPR019587">
    <property type="entry name" value="Polyketide_cyclase/dehydratase"/>
</dbReference>
<dbReference type="EMBL" id="BMHA01000006">
    <property type="protein sequence ID" value="GGI06312.1"/>
    <property type="molecule type" value="Genomic_DNA"/>
</dbReference>
<reference evidence="1" key="2">
    <citation type="submission" date="2020-09" db="EMBL/GenBank/DDBJ databases">
        <authorList>
            <person name="Sun Q."/>
            <person name="Zhou Y."/>
        </authorList>
    </citation>
    <scope>NUCLEOTIDE SEQUENCE</scope>
    <source>
        <strain evidence="1">CGMCC 1.14988</strain>
    </source>
</reference>
<evidence type="ECO:0000313" key="2">
    <source>
        <dbReference type="Proteomes" id="UP000650511"/>
    </source>
</evidence>
<evidence type="ECO:0008006" key="3">
    <source>
        <dbReference type="Google" id="ProtNLM"/>
    </source>
</evidence>
<comment type="caution">
    <text evidence="1">The sequence shown here is derived from an EMBL/GenBank/DDBJ whole genome shotgun (WGS) entry which is preliminary data.</text>
</comment>
<dbReference type="InterPro" id="IPR023393">
    <property type="entry name" value="START-like_dom_sf"/>
</dbReference>
<keyword evidence="2" id="KW-1185">Reference proteome</keyword>
<dbReference type="Pfam" id="PF10604">
    <property type="entry name" value="Polyketide_cyc2"/>
    <property type="match status" value="1"/>
</dbReference>
<dbReference type="RefSeq" id="WP_130650585.1">
    <property type="nucleotide sequence ID" value="NZ_BMHA01000006.1"/>
</dbReference>
<dbReference type="OrthoDB" id="3688181at2"/>
<gene>
    <name evidence="1" type="ORF">GCM10011354_18460</name>
</gene>
<name>A0A8J3ES23_9ACTN</name>
<dbReference type="SUPFAM" id="SSF55961">
    <property type="entry name" value="Bet v1-like"/>
    <property type="match status" value="1"/>
</dbReference>
<evidence type="ECO:0000313" key="1">
    <source>
        <dbReference type="EMBL" id="GGI06312.1"/>
    </source>
</evidence>
<dbReference type="AlphaFoldDB" id="A0A8J3ES23"/>
<protein>
    <recommendedName>
        <fullName evidence="3">Polyketide cyclase / dehydrase and lipid transport</fullName>
    </recommendedName>
</protein>